<dbReference type="WBParaSite" id="Csp11.Scaffold629.g15298.t1">
    <property type="protein sequence ID" value="Csp11.Scaffold629.g15298.t1"/>
    <property type="gene ID" value="Csp11.Scaffold629.g15298"/>
</dbReference>
<organism evidence="2 3">
    <name type="scientific">Caenorhabditis tropicalis</name>
    <dbReference type="NCBI Taxonomy" id="1561998"/>
    <lineage>
        <taxon>Eukaryota</taxon>
        <taxon>Metazoa</taxon>
        <taxon>Ecdysozoa</taxon>
        <taxon>Nematoda</taxon>
        <taxon>Chromadorea</taxon>
        <taxon>Rhabditida</taxon>
        <taxon>Rhabditina</taxon>
        <taxon>Rhabditomorpha</taxon>
        <taxon>Rhabditoidea</taxon>
        <taxon>Rhabditidae</taxon>
        <taxon>Peloderinae</taxon>
        <taxon>Caenorhabditis</taxon>
    </lineage>
</organism>
<evidence type="ECO:0000259" key="1">
    <source>
        <dbReference type="PROSITE" id="PS50181"/>
    </source>
</evidence>
<dbReference type="InterPro" id="IPR012885">
    <property type="entry name" value="F-box_Sdz-33"/>
</dbReference>
<name>A0A1I7U6B1_9PELO</name>
<dbReference type="AlphaFoldDB" id="A0A1I7U6B1"/>
<dbReference type="Pfam" id="PF07735">
    <property type="entry name" value="FBA_2"/>
    <property type="match status" value="1"/>
</dbReference>
<evidence type="ECO:0000313" key="2">
    <source>
        <dbReference type="Proteomes" id="UP000095282"/>
    </source>
</evidence>
<evidence type="ECO:0000313" key="3">
    <source>
        <dbReference type="WBParaSite" id="Csp11.Scaffold629.g15298.t1"/>
    </source>
</evidence>
<dbReference type="PANTHER" id="PTHR21503">
    <property type="entry name" value="F-BOX-CONTAINING HYPOTHETICAL PROTEIN C.ELEGANS"/>
    <property type="match status" value="1"/>
</dbReference>
<sequence length="343" mass="40012">MSFPFLRLPQVVLSIIVNLAEPNQLICLTQCSKRSYNLVKTYRKKSENVKIVIGGFGNTVEVFLDGTENCRLILDSVYRKQNYVERDYPRTNLFGADFQLALYFSKIWELNWYDPTTDGVLTLIDWTTDLFRTDVSSLRIWNGNVHVHRLKWIESRQGRIDKLNLWAHDYRDKELQCLFHSKAKKLHLRSVPSWFQYPGVLPSGTFFRSSESLWFTLNHLMTSDFIELRIHNSILTNSNVNQFLKHWLAGGSPRLKTLSLEIVGVDINEITRGIGNIFPEEDFRSQEYWTPTGNQLTFKDRIYLKRSDGVIATCCITDYKIHQMLILAVWPDSKNNACLINNF</sequence>
<protein>
    <submittedName>
        <fullName evidence="3">F-box domain-containing protein</fullName>
    </submittedName>
</protein>
<dbReference type="eggNOG" id="ENOG502TJUH">
    <property type="taxonomic scope" value="Eukaryota"/>
</dbReference>
<dbReference type="InterPro" id="IPR001810">
    <property type="entry name" value="F-box_dom"/>
</dbReference>
<dbReference type="STRING" id="1561998.A0A1I7U6B1"/>
<feature type="domain" description="F-box" evidence="1">
    <location>
        <begin position="2"/>
        <end position="52"/>
    </location>
</feature>
<proteinExistence type="predicted"/>
<keyword evidence="2" id="KW-1185">Reference proteome</keyword>
<reference evidence="3" key="1">
    <citation type="submission" date="2016-11" db="UniProtKB">
        <authorList>
            <consortium name="WormBaseParasite"/>
        </authorList>
    </citation>
    <scope>IDENTIFICATION</scope>
</reference>
<accession>A0A1I7U6B1</accession>
<dbReference type="Proteomes" id="UP000095282">
    <property type="component" value="Unplaced"/>
</dbReference>
<dbReference type="PANTHER" id="PTHR21503:SF8">
    <property type="entry name" value="F-BOX ASSOCIATED DOMAIN-CONTAINING PROTEIN-RELATED"/>
    <property type="match status" value="1"/>
</dbReference>
<dbReference type="PROSITE" id="PS50181">
    <property type="entry name" value="FBOX"/>
    <property type="match status" value="1"/>
</dbReference>